<comment type="cofactor">
    <cofactor evidence="1">
        <name>FAD</name>
        <dbReference type="ChEBI" id="CHEBI:57692"/>
    </cofactor>
</comment>
<comment type="caution">
    <text evidence="15">The sequence shown here is derived from an EMBL/GenBank/DDBJ whole genome shotgun (WGS) entry which is preliminary data.</text>
</comment>
<evidence type="ECO:0000256" key="5">
    <source>
        <dbReference type="ARBA" id="ARBA00022714"/>
    </source>
</evidence>
<evidence type="ECO:0000259" key="14">
    <source>
        <dbReference type="PROSITE" id="PS51384"/>
    </source>
</evidence>
<dbReference type="SUPFAM" id="SSF52343">
    <property type="entry name" value="Ferredoxin reductase-like, C-terminal NADP-linked domain"/>
    <property type="match status" value="1"/>
</dbReference>
<keyword evidence="7" id="KW-0274">FAD</keyword>
<gene>
    <name evidence="15" type="ORF">JANAI62_36400</name>
</gene>
<evidence type="ECO:0000256" key="12">
    <source>
        <dbReference type="ARBA" id="ARBA00023136"/>
    </source>
</evidence>
<name>A0ABQ4NSB7_9RHOB</name>
<dbReference type="InterPro" id="IPR039261">
    <property type="entry name" value="FNR_nucleotide-bd"/>
</dbReference>
<keyword evidence="9" id="KW-0560">Oxidoreductase</keyword>
<evidence type="ECO:0000256" key="11">
    <source>
        <dbReference type="ARBA" id="ARBA00023014"/>
    </source>
</evidence>
<keyword evidence="8 13" id="KW-1133">Transmembrane helix</keyword>
<accession>A0ABQ4NSB7</accession>
<evidence type="ECO:0000256" key="9">
    <source>
        <dbReference type="ARBA" id="ARBA00023002"/>
    </source>
</evidence>
<dbReference type="Proteomes" id="UP000786693">
    <property type="component" value="Unassembled WGS sequence"/>
</dbReference>
<dbReference type="EMBL" id="BPFH01000010">
    <property type="protein sequence ID" value="GIT97017.1"/>
    <property type="molecule type" value="Genomic_DNA"/>
</dbReference>
<feature type="transmembrane region" description="Helical" evidence="13">
    <location>
        <begin position="162"/>
        <end position="181"/>
    </location>
</feature>
<dbReference type="Gene3D" id="2.40.30.10">
    <property type="entry name" value="Translation factors"/>
    <property type="match status" value="1"/>
</dbReference>
<proteinExistence type="predicted"/>
<dbReference type="Pfam" id="PF01794">
    <property type="entry name" value="Ferric_reduct"/>
    <property type="match status" value="1"/>
</dbReference>
<evidence type="ECO:0000256" key="7">
    <source>
        <dbReference type="ARBA" id="ARBA00022827"/>
    </source>
</evidence>
<dbReference type="InterPro" id="IPR013130">
    <property type="entry name" value="Fe3_Rdtase_TM_dom"/>
</dbReference>
<dbReference type="SUPFAM" id="SSF63380">
    <property type="entry name" value="Riboflavin synthase domain-like"/>
    <property type="match status" value="1"/>
</dbReference>
<keyword evidence="10" id="KW-0408">Iron</keyword>
<dbReference type="PANTHER" id="PTHR47354:SF8">
    <property type="entry name" value="1,2-PHENYLACETYL-COA EPOXIDASE, SUBUNIT E"/>
    <property type="match status" value="1"/>
</dbReference>
<keyword evidence="5" id="KW-0001">2Fe-2S</keyword>
<keyword evidence="6" id="KW-0479">Metal-binding</keyword>
<dbReference type="PRINTS" id="PR00409">
    <property type="entry name" value="PHDIOXRDTASE"/>
</dbReference>
<keyword evidence="16" id="KW-1185">Reference proteome</keyword>
<evidence type="ECO:0000256" key="10">
    <source>
        <dbReference type="ARBA" id="ARBA00023004"/>
    </source>
</evidence>
<feature type="transmembrane region" description="Helical" evidence="13">
    <location>
        <begin position="105"/>
        <end position="124"/>
    </location>
</feature>
<dbReference type="InterPro" id="IPR050415">
    <property type="entry name" value="MRET"/>
</dbReference>
<organism evidence="15 16">
    <name type="scientific">Jannaschia pagri</name>
    <dbReference type="NCBI Taxonomy" id="2829797"/>
    <lineage>
        <taxon>Bacteria</taxon>
        <taxon>Pseudomonadati</taxon>
        <taxon>Pseudomonadota</taxon>
        <taxon>Alphaproteobacteria</taxon>
        <taxon>Rhodobacterales</taxon>
        <taxon>Roseobacteraceae</taxon>
        <taxon>Jannaschia</taxon>
    </lineage>
</organism>
<feature type="domain" description="FAD-binding FR-type" evidence="14">
    <location>
        <begin position="160"/>
        <end position="281"/>
    </location>
</feature>
<evidence type="ECO:0000256" key="3">
    <source>
        <dbReference type="ARBA" id="ARBA00022630"/>
    </source>
</evidence>
<feature type="transmembrane region" description="Helical" evidence="13">
    <location>
        <begin position="136"/>
        <end position="156"/>
    </location>
</feature>
<feature type="transmembrane region" description="Helical" evidence="13">
    <location>
        <begin position="71"/>
        <end position="99"/>
    </location>
</feature>
<dbReference type="RefSeq" id="WP_220750505.1">
    <property type="nucleotide sequence ID" value="NZ_BPFH01000010.1"/>
</dbReference>
<evidence type="ECO:0000256" key="1">
    <source>
        <dbReference type="ARBA" id="ARBA00001974"/>
    </source>
</evidence>
<reference evidence="15 16" key="1">
    <citation type="submission" date="2021-05" db="EMBL/GenBank/DDBJ databases">
        <title>Bacteria Genome sequencing.</title>
        <authorList>
            <person name="Takabe Y."/>
            <person name="Nakajima Y."/>
            <person name="Suzuki S."/>
            <person name="Shiozaki T."/>
        </authorList>
    </citation>
    <scope>NUCLEOTIDE SEQUENCE [LARGE SCALE GENOMIC DNA]</scope>
    <source>
        <strain evidence="15 16">AI_62</strain>
    </source>
</reference>
<dbReference type="InterPro" id="IPR017938">
    <property type="entry name" value="Riboflavin_synthase-like_b-brl"/>
</dbReference>
<comment type="subcellular location">
    <subcellularLocation>
        <location evidence="2">Membrane</location>
        <topology evidence="2">Multi-pass membrane protein</topology>
    </subcellularLocation>
</comment>
<keyword evidence="11" id="KW-0411">Iron-sulfur</keyword>
<dbReference type="Gene3D" id="3.40.50.80">
    <property type="entry name" value="Nucleotide-binding domain of ferredoxin-NADP reductase (FNR) module"/>
    <property type="match status" value="1"/>
</dbReference>
<evidence type="ECO:0000256" key="8">
    <source>
        <dbReference type="ARBA" id="ARBA00022989"/>
    </source>
</evidence>
<evidence type="ECO:0000256" key="2">
    <source>
        <dbReference type="ARBA" id="ARBA00004141"/>
    </source>
</evidence>
<protein>
    <submittedName>
        <fullName evidence="15">Ferric reductase</fullName>
    </submittedName>
</protein>
<feature type="transmembrane region" description="Helical" evidence="13">
    <location>
        <begin position="29"/>
        <end position="50"/>
    </location>
</feature>
<evidence type="ECO:0000256" key="6">
    <source>
        <dbReference type="ARBA" id="ARBA00022723"/>
    </source>
</evidence>
<evidence type="ECO:0000313" key="16">
    <source>
        <dbReference type="Proteomes" id="UP000786693"/>
    </source>
</evidence>
<keyword evidence="12 13" id="KW-0472">Membrane</keyword>
<sequence>MRAFQLSAATLFLLAHILLVVPFVPLASVLPAGLGALSMSSMALSLILAARWRVVDRLMGGPDKSYVAHRWLGFFAVGGALGHWALASSFGAGVLPVLAESGEEVGTMAALGLVILTAAAMVRAIPYHLWKASHMLMGPVFLLASYHTFFVASPLAVAAAPWTLMAVVSIVGLAAWIQTLLRKRSPTQRVTVSRVTRFEGGVDVTLASDAPLPPFRAGQFATLARTHARAEAHPFTIAGGDAWSRRFVIRAAGDWTEELVRDVAKGDALRLGRGVGRFLPRVDADRPEQLWVAGGVGITPFLAALDRMEPDDGAKITLLFCIRSRGSAGGLVDVERHAARLPQVHLTLLGDLEGKRLTPGGLGEIARTMAPEAEAYLCGPEGLKTLVTTAWAAAGRAGKVHGERFDFRGAYGLTDLIYIGQPYLDAAWTWAAPKRKDGHAPVGP</sequence>
<evidence type="ECO:0000256" key="13">
    <source>
        <dbReference type="SAM" id="Phobius"/>
    </source>
</evidence>
<dbReference type="InterPro" id="IPR017927">
    <property type="entry name" value="FAD-bd_FR_type"/>
</dbReference>
<dbReference type="PANTHER" id="PTHR47354">
    <property type="entry name" value="NADH OXIDOREDUCTASE HCR"/>
    <property type="match status" value="1"/>
</dbReference>
<keyword evidence="4 13" id="KW-0812">Transmembrane</keyword>
<evidence type="ECO:0000313" key="15">
    <source>
        <dbReference type="EMBL" id="GIT97017.1"/>
    </source>
</evidence>
<dbReference type="PROSITE" id="PS51384">
    <property type="entry name" value="FAD_FR"/>
    <property type="match status" value="1"/>
</dbReference>
<keyword evidence="3" id="KW-0285">Flavoprotein</keyword>
<evidence type="ECO:0000256" key="4">
    <source>
        <dbReference type="ARBA" id="ARBA00022692"/>
    </source>
</evidence>